<dbReference type="PROSITE" id="PS00455">
    <property type="entry name" value="AMP_BINDING"/>
    <property type="match status" value="1"/>
</dbReference>
<evidence type="ECO:0000259" key="4">
    <source>
        <dbReference type="Pfam" id="PF00501"/>
    </source>
</evidence>
<dbReference type="GO" id="GO:0016020">
    <property type="term" value="C:membrane"/>
    <property type="evidence" value="ECO:0007669"/>
    <property type="project" value="TreeGrafter"/>
</dbReference>
<accession>A0A851HPV1</accession>
<dbReference type="GO" id="GO:0005524">
    <property type="term" value="F:ATP binding"/>
    <property type="evidence" value="ECO:0007669"/>
    <property type="project" value="UniProtKB-KW"/>
</dbReference>
<dbReference type="SUPFAM" id="SSF56801">
    <property type="entry name" value="Acetyl-CoA synthetase-like"/>
    <property type="match status" value="1"/>
</dbReference>
<evidence type="ECO:0000313" key="6">
    <source>
        <dbReference type="Proteomes" id="UP000536442"/>
    </source>
</evidence>
<dbReference type="Gene3D" id="3.40.50.12780">
    <property type="entry name" value="N-terminal domain of ligase-like"/>
    <property type="match status" value="1"/>
</dbReference>
<dbReference type="PRINTS" id="PR00154">
    <property type="entry name" value="AMPBINDING"/>
</dbReference>
<dbReference type="InterPro" id="IPR042099">
    <property type="entry name" value="ANL_N_sf"/>
</dbReference>
<evidence type="ECO:0000256" key="3">
    <source>
        <dbReference type="ARBA" id="ARBA00024484"/>
    </source>
</evidence>
<proteinExistence type="predicted"/>
<evidence type="ECO:0000313" key="5">
    <source>
        <dbReference type="EMBL" id="NWN90760.1"/>
    </source>
</evidence>
<dbReference type="PANTHER" id="PTHR43272:SF33">
    <property type="entry name" value="AMP-BINDING DOMAIN-CONTAINING PROTEIN-RELATED"/>
    <property type="match status" value="1"/>
</dbReference>
<dbReference type="Pfam" id="PF00501">
    <property type="entry name" value="AMP-binding"/>
    <property type="match status" value="1"/>
</dbReference>
<dbReference type="Pfam" id="PF23562">
    <property type="entry name" value="AMP-binding_C_3"/>
    <property type="match status" value="1"/>
</dbReference>
<dbReference type="Proteomes" id="UP000536442">
    <property type="component" value="Unassembled WGS sequence"/>
</dbReference>
<evidence type="ECO:0000256" key="1">
    <source>
        <dbReference type="ARBA" id="ARBA00022741"/>
    </source>
</evidence>
<dbReference type="GO" id="GO:0004467">
    <property type="term" value="F:long-chain fatty acid-CoA ligase activity"/>
    <property type="evidence" value="ECO:0007669"/>
    <property type="project" value="UniProtKB-EC"/>
</dbReference>
<dbReference type="InterPro" id="IPR020459">
    <property type="entry name" value="AMP-binding"/>
</dbReference>
<dbReference type="AlphaFoldDB" id="A0A851HPV1"/>
<dbReference type="InterPro" id="IPR000873">
    <property type="entry name" value="AMP-dep_synth/lig_dom"/>
</dbReference>
<gene>
    <name evidence="5" type="ORF">HLV39_04515</name>
</gene>
<dbReference type="EMBL" id="JABEVQ010000002">
    <property type="protein sequence ID" value="NWN90760.1"/>
    <property type="molecule type" value="Genomic_DNA"/>
</dbReference>
<keyword evidence="6" id="KW-1185">Reference proteome</keyword>
<keyword evidence="1" id="KW-0547">Nucleotide-binding</keyword>
<dbReference type="Gene3D" id="3.30.300.30">
    <property type="match status" value="1"/>
</dbReference>
<feature type="domain" description="AMP-dependent synthetase/ligase" evidence="4">
    <location>
        <begin position="32"/>
        <end position="386"/>
    </location>
</feature>
<evidence type="ECO:0000256" key="2">
    <source>
        <dbReference type="ARBA" id="ARBA00022840"/>
    </source>
</evidence>
<organism evidence="5 6">
    <name type="scientific">Marinobacter adhaerens</name>
    <dbReference type="NCBI Taxonomy" id="1033846"/>
    <lineage>
        <taxon>Bacteria</taxon>
        <taxon>Pseudomonadati</taxon>
        <taxon>Pseudomonadota</taxon>
        <taxon>Gammaproteobacteria</taxon>
        <taxon>Pseudomonadales</taxon>
        <taxon>Marinobacteraceae</taxon>
        <taxon>Marinobacter</taxon>
    </lineage>
</organism>
<dbReference type="InterPro" id="IPR045851">
    <property type="entry name" value="AMP-bd_C_sf"/>
</dbReference>
<keyword evidence="2" id="KW-0067">ATP-binding</keyword>
<dbReference type="InterPro" id="IPR020845">
    <property type="entry name" value="AMP-binding_CS"/>
</dbReference>
<dbReference type="PANTHER" id="PTHR43272">
    <property type="entry name" value="LONG-CHAIN-FATTY-ACID--COA LIGASE"/>
    <property type="match status" value="1"/>
</dbReference>
<comment type="catalytic activity">
    <reaction evidence="3">
        <text>a long-chain fatty acid + ATP + CoA = a long-chain fatty acyl-CoA + AMP + diphosphate</text>
        <dbReference type="Rhea" id="RHEA:15421"/>
        <dbReference type="ChEBI" id="CHEBI:30616"/>
        <dbReference type="ChEBI" id="CHEBI:33019"/>
        <dbReference type="ChEBI" id="CHEBI:57287"/>
        <dbReference type="ChEBI" id="CHEBI:57560"/>
        <dbReference type="ChEBI" id="CHEBI:83139"/>
        <dbReference type="ChEBI" id="CHEBI:456215"/>
        <dbReference type="EC" id="6.2.1.3"/>
    </reaction>
    <physiologicalReaction direction="left-to-right" evidence="3">
        <dbReference type="Rhea" id="RHEA:15422"/>
    </physiologicalReaction>
</comment>
<sequence>MQATNTLPLDMVYHWEATKADSLYLTQPVGNDQVVEYTWGRAVDEARRMASYLKSLNLPEKSRIGLISKNCAHWIMTDWTIWMAGHISVPLYPTLNAETVNYILNHAECDVLFVGKLDDWEMMKPGVPDSVRCISFPLSPPNDFETWDDIIARCSPLEENVQREPEELATIVYTSGSTGKPKGVMLTFLNMAYAAEGGMEVLKVGSDERMLSYLPLAHVFERTFVELASLYAGFHLFFAESLDTFVEDMQRAQPTLFLSVPRLWVKFQQGVLQKLPQKKLDTLLKIPVVNKLIKKKILKGLGLDKVKLAGSGSAPLAGDVLDWYRNLGLELLEGYGMSENFAYSHINKPGRSRTGYVGENMPGVETKISPEGEILIKSPATMLGYYKDEEKTKETFTEDGFLKTGDVGEIDEAGRLRITGRMKEIFKTSKGKYIAPAPIENQLMANQSIEQVCVSGANQTQPFALVQLAEGVRDKVADEAYRKELETTFSQLVDRVNKTVDPHEQLAFIVVMSDEWTIENNFLTPTLKLKRNVVEDTYEGKINDWYAQRKKVIWQ</sequence>
<comment type="caution">
    <text evidence="5">The sequence shown here is derived from an EMBL/GenBank/DDBJ whole genome shotgun (WGS) entry which is preliminary data.</text>
</comment>
<name>A0A851HPV1_9GAMM</name>
<protein>
    <submittedName>
        <fullName evidence="5">AMP-binding protein</fullName>
    </submittedName>
</protein>
<reference evidence="5 6" key="1">
    <citation type="submission" date="2020-03" db="EMBL/GenBank/DDBJ databases">
        <title>Metagenomic, metatranscriptomic, and metabolomic analyses revealed the key microbes and metabolic features during the fermentation of ganjang, Korean traditional soy sauce.</title>
        <authorList>
            <person name="Chun B.H."/>
            <person name="Jeon C.O."/>
        </authorList>
    </citation>
    <scope>NUCLEOTIDE SEQUENCE [LARGE SCALE GENOMIC DNA]</scope>
    <source>
        <strain evidence="5 6">KG14</strain>
    </source>
</reference>